<dbReference type="Gene3D" id="3.40.50.1580">
    <property type="entry name" value="Nucleoside phosphorylase domain"/>
    <property type="match status" value="1"/>
</dbReference>
<evidence type="ECO:0000256" key="1">
    <source>
        <dbReference type="SAM" id="MobiDB-lite"/>
    </source>
</evidence>
<keyword evidence="4" id="KW-1185">Reference proteome</keyword>
<dbReference type="AlphaFoldDB" id="A0A1L7T053"/>
<name>A0A1L7T053_FUSMA</name>
<dbReference type="PANTHER" id="PTHR46082">
    <property type="entry name" value="ATP/GTP-BINDING PROTEIN-RELATED"/>
    <property type="match status" value="1"/>
</dbReference>
<dbReference type="InterPro" id="IPR000845">
    <property type="entry name" value="Nucleoside_phosphorylase_d"/>
</dbReference>
<sequence>MISPPRSRNDFLIGIICALPLEHEAVGHVVDEFWDIKPGRAVGDTNSYSFGRIGDDNVVLVMSGMGKANAASTAASLHISFPNLELVLVTGICGGVPTSDSSAELLLGDVVISKAVVEYDFFPNKVRSKSSIDDRLARPTRHVRGFVARFETNRLRDALEDRSAIILEELQSRAEVKGQASVYRYPGADKDCLFIPSYRHRHQSDCDICTSESEEVCDASRKISCSELGCDEKQLIARKRLDQNWKLQNAGREKEAQAPFVFVGHFGSGDTVLKSGEERDRLARAHDIVAFEMEGAGVWDEVPCIIIKGVCDYADSHKNKGWQNFAAATAAAVTKALIEEYPKTDKPRKQIDDSSRAESEESSEVGRDAPIFYADVSKCNIFTGFHSSGGTQIINFG</sequence>
<dbReference type="GeneID" id="65086366"/>
<evidence type="ECO:0000259" key="2">
    <source>
        <dbReference type="Pfam" id="PF01048"/>
    </source>
</evidence>
<evidence type="ECO:0000313" key="3">
    <source>
        <dbReference type="EMBL" id="CVK92130.1"/>
    </source>
</evidence>
<reference evidence="4" key="1">
    <citation type="journal article" date="2016" name="Genome Biol. Evol.">
        <title>Comparative 'omics' of the Fusarium fujikuroi species complex highlights differences in genetic potential and metabolite synthesis.</title>
        <authorList>
            <person name="Niehaus E.-M."/>
            <person name="Muensterkoetter M."/>
            <person name="Proctor R.H."/>
            <person name="Brown D.W."/>
            <person name="Sharon A."/>
            <person name="Idan Y."/>
            <person name="Oren-Young L."/>
            <person name="Sieber C.M."/>
            <person name="Novak O."/>
            <person name="Pencik A."/>
            <person name="Tarkowska D."/>
            <person name="Hromadova K."/>
            <person name="Freeman S."/>
            <person name="Maymon M."/>
            <person name="Elazar M."/>
            <person name="Youssef S.A."/>
            <person name="El-Shabrawy E.S.M."/>
            <person name="Shalaby A.B.A."/>
            <person name="Houterman P."/>
            <person name="Brock N.L."/>
            <person name="Burkhardt I."/>
            <person name="Tsavkelova E.A."/>
            <person name="Dickschat J.S."/>
            <person name="Galuszka P."/>
            <person name="Gueldener U."/>
            <person name="Tudzynski B."/>
        </authorList>
    </citation>
    <scope>NUCLEOTIDE SEQUENCE [LARGE SCALE GENOMIC DNA]</scope>
    <source>
        <strain evidence="4">MRC7560</strain>
    </source>
</reference>
<dbReference type="GO" id="GO:0009116">
    <property type="term" value="P:nucleoside metabolic process"/>
    <property type="evidence" value="ECO:0007669"/>
    <property type="project" value="InterPro"/>
</dbReference>
<feature type="domain" description="Nucleoside phosphorylase" evidence="2">
    <location>
        <begin position="13"/>
        <end position="142"/>
    </location>
</feature>
<dbReference type="PANTHER" id="PTHR46082:SF6">
    <property type="entry name" value="AAA+ ATPASE DOMAIN-CONTAINING PROTEIN-RELATED"/>
    <property type="match status" value="1"/>
</dbReference>
<dbReference type="InterPro" id="IPR035994">
    <property type="entry name" value="Nucleoside_phosphorylase_sf"/>
</dbReference>
<accession>A0A1L7T053</accession>
<comment type="caution">
    <text evidence="3">The sequence shown here is derived from an EMBL/GenBank/DDBJ whole genome shotgun (WGS) entry which is preliminary data.</text>
</comment>
<dbReference type="InterPro" id="IPR053137">
    <property type="entry name" value="NLR-like"/>
</dbReference>
<proteinExistence type="predicted"/>
<protein>
    <recommendedName>
        <fullName evidence="2">Nucleoside phosphorylase domain-containing protein</fullName>
    </recommendedName>
</protein>
<dbReference type="Pfam" id="PF01048">
    <property type="entry name" value="PNP_UDP_1"/>
    <property type="match status" value="1"/>
</dbReference>
<dbReference type="VEuPathDB" id="FungiDB:FMAN_07105"/>
<dbReference type="Proteomes" id="UP000184255">
    <property type="component" value="Unassembled WGS sequence"/>
</dbReference>
<organism evidence="3 4">
    <name type="scientific">Fusarium mangiferae</name>
    <name type="common">Mango malformation disease fungus</name>
    <dbReference type="NCBI Taxonomy" id="192010"/>
    <lineage>
        <taxon>Eukaryota</taxon>
        <taxon>Fungi</taxon>
        <taxon>Dikarya</taxon>
        <taxon>Ascomycota</taxon>
        <taxon>Pezizomycotina</taxon>
        <taxon>Sordariomycetes</taxon>
        <taxon>Hypocreomycetidae</taxon>
        <taxon>Hypocreales</taxon>
        <taxon>Nectriaceae</taxon>
        <taxon>Fusarium</taxon>
        <taxon>Fusarium fujikuroi species complex</taxon>
    </lineage>
</organism>
<feature type="region of interest" description="Disordered" evidence="1">
    <location>
        <begin position="344"/>
        <end position="363"/>
    </location>
</feature>
<dbReference type="GO" id="GO:0003824">
    <property type="term" value="F:catalytic activity"/>
    <property type="evidence" value="ECO:0007669"/>
    <property type="project" value="InterPro"/>
</dbReference>
<dbReference type="EMBL" id="FCQH01000005">
    <property type="protein sequence ID" value="CVK92130.1"/>
    <property type="molecule type" value="Genomic_DNA"/>
</dbReference>
<evidence type="ECO:0000313" key="4">
    <source>
        <dbReference type="Proteomes" id="UP000184255"/>
    </source>
</evidence>
<dbReference type="RefSeq" id="XP_041681327.1">
    <property type="nucleotide sequence ID" value="XM_041830689.1"/>
</dbReference>
<dbReference type="SUPFAM" id="SSF53167">
    <property type="entry name" value="Purine and uridine phosphorylases"/>
    <property type="match status" value="1"/>
</dbReference>
<gene>
    <name evidence="3" type="ORF">FMAN_07105</name>
</gene>